<accession>A0A6C0C355</accession>
<proteinExistence type="predicted"/>
<organism evidence="1">
    <name type="scientific">viral metagenome</name>
    <dbReference type="NCBI Taxonomy" id="1070528"/>
    <lineage>
        <taxon>unclassified sequences</taxon>
        <taxon>metagenomes</taxon>
        <taxon>organismal metagenomes</taxon>
    </lineage>
</organism>
<reference evidence="1" key="1">
    <citation type="journal article" date="2020" name="Nature">
        <title>Giant virus diversity and host interactions through global metagenomics.</title>
        <authorList>
            <person name="Schulz F."/>
            <person name="Roux S."/>
            <person name="Paez-Espino D."/>
            <person name="Jungbluth S."/>
            <person name="Walsh D.A."/>
            <person name="Denef V.J."/>
            <person name="McMahon K.D."/>
            <person name="Konstantinidis K.T."/>
            <person name="Eloe-Fadrosh E.A."/>
            <person name="Kyrpides N.C."/>
            <person name="Woyke T."/>
        </authorList>
    </citation>
    <scope>NUCLEOTIDE SEQUENCE</scope>
    <source>
        <strain evidence="1">GVMAG-M-3300020182-84</strain>
    </source>
</reference>
<protein>
    <submittedName>
        <fullName evidence="1">Uncharacterized protein</fullName>
    </submittedName>
</protein>
<sequence>MSKSEISEIVFSEENEFFAYAVKCSKLKS</sequence>
<evidence type="ECO:0000313" key="1">
    <source>
        <dbReference type="EMBL" id="QHS98224.1"/>
    </source>
</evidence>
<dbReference type="AlphaFoldDB" id="A0A6C0C355"/>
<name>A0A6C0C355_9ZZZZ</name>
<dbReference type="EMBL" id="MN739312">
    <property type="protein sequence ID" value="QHS98224.1"/>
    <property type="molecule type" value="Genomic_DNA"/>
</dbReference>